<accession>A0ABW5EEE1</accession>
<comment type="caution">
    <text evidence="2">The sequence shown here is derived from an EMBL/GenBank/DDBJ whole genome shotgun (WGS) entry which is preliminary data.</text>
</comment>
<dbReference type="Proteomes" id="UP001597425">
    <property type="component" value="Unassembled WGS sequence"/>
</dbReference>
<dbReference type="EMBL" id="JBHUJD010000025">
    <property type="protein sequence ID" value="MFD2311956.1"/>
    <property type="molecule type" value="Genomic_DNA"/>
</dbReference>
<dbReference type="RefSeq" id="WP_265722751.1">
    <property type="nucleotide sequence ID" value="NZ_JAPIVK010000028.1"/>
</dbReference>
<feature type="domain" description="VOC" evidence="1">
    <location>
        <begin position="2"/>
        <end position="115"/>
    </location>
</feature>
<dbReference type="InterPro" id="IPR037523">
    <property type="entry name" value="VOC_core"/>
</dbReference>
<name>A0ABW5EEE1_9GAMM</name>
<proteinExistence type="predicted"/>
<dbReference type="Pfam" id="PF00903">
    <property type="entry name" value="Glyoxalase"/>
    <property type="match status" value="1"/>
</dbReference>
<sequence>MQINHVQVRATDLEKMTLFWTRVIGLEQGYRPPFNSSGAWFYSEGQPMIHVVEVGDIIGSGPFDHVAIEGADYRQLISRLQQHRADYRETTVPATGDRQVFVAGPDGLKVEMLFRQEE</sequence>
<dbReference type="InterPro" id="IPR029068">
    <property type="entry name" value="Glyas_Bleomycin-R_OHBP_Dase"/>
</dbReference>
<protein>
    <submittedName>
        <fullName evidence="2">VOC family protein</fullName>
    </submittedName>
</protein>
<dbReference type="InterPro" id="IPR004360">
    <property type="entry name" value="Glyas_Fos-R_dOase_dom"/>
</dbReference>
<gene>
    <name evidence="2" type="ORF">ACFSKX_16115</name>
</gene>
<dbReference type="Gene3D" id="3.10.180.10">
    <property type="entry name" value="2,3-Dihydroxybiphenyl 1,2-Dioxygenase, domain 1"/>
    <property type="match status" value="1"/>
</dbReference>
<organism evidence="2 3">
    <name type="scientific">Microbulbifer halophilus</name>
    <dbReference type="NCBI Taxonomy" id="453963"/>
    <lineage>
        <taxon>Bacteria</taxon>
        <taxon>Pseudomonadati</taxon>
        <taxon>Pseudomonadota</taxon>
        <taxon>Gammaproteobacteria</taxon>
        <taxon>Cellvibrionales</taxon>
        <taxon>Microbulbiferaceae</taxon>
        <taxon>Microbulbifer</taxon>
    </lineage>
</organism>
<dbReference type="SUPFAM" id="SSF54593">
    <property type="entry name" value="Glyoxalase/Bleomycin resistance protein/Dihydroxybiphenyl dioxygenase"/>
    <property type="match status" value="1"/>
</dbReference>
<reference evidence="3" key="1">
    <citation type="journal article" date="2019" name="Int. J. Syst. Evol. Microbiol.">
        <title>The Global Catalogue of Microorganisms (GCM) 10K type strain sequencing project: providing services to taxonomists for standard genome sequencing and annotation.</title>
        <authorList>
            <consortium name="The Broad Institute Genomics Platform"/>
            <consortium name="The Broad Institute Genome Sequencing Center for Infectious Disease"/>
            <person name="Wu L."/>
            <person name="Ma J."/>
        </authorList>
    </citation>
    <scope>NUCLEOTIDE SEQUENCE [LARGE SCALE GENOMIC DNA]</scope>
    <source>
        <strain evidence="3">KCTC 12848</strain>
    </source>
</reference>
<dbReference type="PROSITE" id="PS51819">
    <property type="entry name" value="VOC"/>
    <property type="match status" value="1"/>
</dbReference>
<evidence type="ECO:0000259" key="1">
    <source>
        <dbReference type="PROSITE" id="PS51819"/>
    </source>
</evidence>
<keyword evidence="3" id="KW-1185">Reference proteome</keyword>
<evidence type="ECO:0000313" key="2">
    <source>
        <dbReference type="EMBL" id="MFD2311956.1"/>
    </source>
</evidence>
<evidence type="ECO:0000313" key="3">
    <source>
        <dbReference type="Proteomes" id="UP001597425"/>
    </source>
</evidence>